<dbReference type="GO" id="GO:0005886">
    <property type="term" value="C:plasma membrane"/>
    <property type="evidence" value="ECO:0007669"/>
    <property type="project" value="UniProtKB-SubCell"/>
</dbReference>
<evidence type="ECO:0000256" key="1">
    <source>
        <dbReference type="ARBA" id="ARBA00004651"/>
    </source>
</evidence>
<evidence type="ECO:0000256" key="5">
    <source>
        <dbReference type="ARBA" id="ARBA00023136"/>
    </source>
</evidence>
<dbReference type="Proteomes" id="UP000231451">
    <property type="component" value="Unassembled WGS sequence"/>
</dbReference>
<feature type="transmembrane region" description="Helical" evidence="7">
    <location>
        <begin position="418"/>
        <end position="435"/>
    </location>
</feature>
<feature type="domain" description="ComEC/Rec2-related protein" evidence="8">
    <location>
        <begin position="350"/>
        <end position="597"/>
    </location>
</feature>
<evidence type="ECO:0000256" key="3">
    <source>
        <dbReference type="ARBA" id="ARBA00022692"/>
    </source>
</evidence>
<feature type="transmembrane region" description="Helical" evidence="7">
    <location>
        <begin position="362"/>
        <end position="380"/>
    </location>
</feature>
<name>A0A2M9HHE1_9BIFI</name>
<dbReference type="InterPro" id="IPR052159">
    <property type="entry name" value="Competence_DNA_uptake"/>
</dbReference>
<comment type="caution">
    <text evidence="9">The sequence shown here is derived from an EMBL/GenBank/DDBJ whole genome shotgun (WGS) entry which is preliminary data.</text>
</comment>
<feature type="transmembrane region" description="Helical" evidence="7">
    <location>
        <begin position="490"/>
        <end position="511"/>
    </location>
</feature>
<sequence length="645" mass="68472">MRQRGIGQCAVRQSGPDRGQTGHDPTACRERGSRDWRMMPVALTVWAAQLTERALYDRLAGRGRTASYGQSASSGQSEGYGQSAEYGQPFGSGASAAGDDAMILLIVTLFIGFVVIGSVVPSLLPRLLSRKPRGTANGGSRMRPVGVSMVSLQYAMVLVVATLCALCSGLCAALIDSGDAVAASLRAGGGHVTMSLRTVSPMTASPMRGSDCQTDAVVQWIESERIRSPSSATVHVFADAAHCRWRQGGVYRASGTLGEPKYGQADAWLTLKDKSRDMMLETETPGRLDTAVEAMRHDFIDVTRRLSDQGRVLVPGLTMGVLGQDAYLPETGWSGFGRSGEAQPIDGNYAEALEDDFKAAGIMHLMAVSGGHFVLVAAMVTRLASFLLLPRWAKAVAVTVAYASLTMLMFPADSVLRAFAMGLFGVACLLAGRRSQALSALNWTVILSLIFDPSLAVSFGFALSCASVYGIVLLYDVIRRPMSRWMPGPLADAAAVTLAAQCLTLPIQVLMSPDIPIWSVPANCIAAPVVAFATVAGLASLLVSWALPSLGFMLAWLSGCGTWVLERCATLLGGDHTLAWPEGVPGMLGVCGAEIAVALAIWGIRYAIAARSAARGRSAPGEYRATWFEHAAGWWEETRGMLLKD</sequence>
<evidence type="ECO:0000256" key="2">
    <source>
        <dbReference type="ARBA" id="ARBA00022475"/>
    </source>
</evidence>
<feature type="transmembrane region" description="Helical" evidence="7">
    <location>
        <begin position="102"/>
        <end position="124"/>
    </location>
</feature>
<reference evidence="9 10" key="1">
    <citation type="submission" date="2017-10" db="EMBL/GenBank/DDBJ databases">
        <title>Draft genome sequences of strains TRE 1, TRE 9, TRE H and TRI 7, isolated from tamarins, belonging to four potential novel Bifidobacterium species.</title>
        <authorList>
            <person name="Mattarelli P."/>
            <person name="Modesto M."/>
            <person name="Puglisi E."/>
            <person name="Morelli L."/>
            <person name="Spezio C."/>
            <person name="Bonetti A."/>
            <person name="Sandri C."/>
        </authorList>
    </citation>
    <scope>NUCLEOTIDE SEQUENCE [LARGE SCALE GENOMIC DNA]</scope>
    <source>
        <strain evidence="10">TRI7</strain>
    </source>
</reference>
<evidence type="ECO:0000256" key="7">
    <source>
        <dbReference type="SAM" id="Phobius"/>
    </source>
</evidence>
<feature type="transmembrane region" description="Helical" evidence="7">
    <location>
        <begin position="585"/>
        <end position="608"/>
    </location>
</feature>
<evidence type="ECO:0000256" key="4">
    <source>
        <dbReference type="ARBA" id="ARBA00022989"/>
    </source>
</evidence>
<protein>
    <recommendedName>
        <fullName evidence="8">ComEC/Rec2-related protein domain-containing protein</fullName>
    </recommendedName>
</protein>
<accession>A0A2M9HHE1</accession>
<keyword evidence="4 7" id="KW-1133">Transmembrane helix</keyword>
<feature type="region of interest" description="Disordered" evidence="6">
    <location>
        <begin position="1"/>
        <end position="31"/>
    </location>
</feature>
<dbReference type="EMBL" id="PEBK01000001">
    <property type="protein sequence ID" value="PJM76203.1"/>
    <property type="molecule type" value="Genomic_DNA"/>
</dbReference>
<keyword evidence="5 7" id="KW-0472">Membrane</keyword>
<dbReference type="InterPro" id="IPR004477">
    <property type="entry name" value="ComEC_N"/>
</dbReference>
<organism evidence="9 10">
    <name type="scientific">Bifidobacterium simiarum</name>
    <dbReference type="NCBI Taxonomy" id="2045441"/>
    <lineage>
        <taxon>Bacteria</taxon>
        <taxon>Bacillati</taxon>
        <taxon>Actinomycetota</taxon>
        <taxon>Actinomycetes</taxon>
        <taxon>Bifidobacteriales</taxon>
        <taxon>Bifidobacteriaceae</taxon>
        <taxon>Bifidobacterium</taxon>
    </lineage>
</organism>
<evidence type="ECO:0000256" key="6">
    <source>
        <dbReference type="SAM" id="MobiDB-lite"/>
    </source>
</evidence>
<evidence type="ECO:0000313" key="10">
    <source>
        <dbReference type="Proteomes" id="UP000231451"/>
    </source>
</evidence>
<keyword evidence="3 7" id="KW-0812">Transmembrane</keyword>
<dbReference type="OrthoDB" id="7177610at2"/>
<dbReference type="NCBIfam" id="TIGR00360">
    <property type="entry name" value="ComEC_N-term"/>
    <property type="match status" value="1"/>
</dbReference>
<feature type="transmembrane region" description="Helical" evidence="7">
    <location>
        <begin position="455"/>
        <end position="478"/>
    </location>
</feature>
<evidence type="ECO:0000313" key="9">
    <source>
        <dbReference type="EMBL" id="PJM76203.1"/>
    </source>
</evidence>
<dbReference type="AlphaFoldDB" id="A0A2M9HHE1"/>
<keyword evidence="2" id="KW-1003">Cell membrane</keyword>
<dbReference type="PANTHER" id="PTHR30619:SF7">
    <property type="entry name" value="BETA-LACTAMASE DOMAIN PROTEIN"/>
    <property type="match status" value="1"/>
</dbReference>
<proteinExistence type="predicted"/>
<dbReference type="PANTHER" id="PTHR30619">
    <property type="entry name" value="DNA INTERNALIZATION/COMPETENCE PROTEIN COMEC/REC2"/>
    <property type="match status" value="1"/>
</dbReference>
<gene>
    <name evidence="9" type="ORF">CSQ87_01435</name>
</gene>
<dbReference type="Pfam" id="PF03772">
    <property type="entry name" value="Competence"/>
    <property type="match status" value="1"/>
</dbReference>
<evidence type="ECO:0000259" key="8">
    <source>
        <dbReference type="Pfam" id="PF03772"/>
    </source>
</evidence>
<feature type="transmembrane region" description="Helical" evidence="7">
    <location>
        <begin position="517"/>
        <end position="538"/>
    </location>
</feature>
<feature type="transmembrane region" description="Helical" evidence="7">
    <location>
        <begin position="152"/>
        <end position="175"/>
    </location>
</feature>
<comment type="subcellular location">
    <subcellularLocation>
        <location evidence="1">Cell membrane</location>
        <topology evidence="1">Multi-pass membrane protein</topology>
    </subcellularLocation>
</comment>
<keyword evidence="10" id="KW-1185">Reference proteome</keyword>